<dbReference type="CDD" id="cd06558">
    <property type="entry name" value="crotonase-like"/>
    <property type="match status" value="1"/>
</dbReference>
<dbReference type="EC" id="4.2.1.17" evidence="2"/>
<feature type="compositionally biased region" description="Basic residues" evidence="1">
    <location>
        <begin position="77"/>
        <end position="87"/>
    </location>
</feature>
<proteinExistence type="predicted"/>
<evidence type="ECO:0000256" key="1">
    <source>
        <dbReference type="SAM" id="MobiDB-lite"/>
    </source>
</evidence>
<keyword evidence="2" id="KW-0456">Lyase</keyword>
<organism evidence="2">
    <name type="scientific">uncultured Acetobacteraceae bacterium</name>
    <dbReference type="NCBI Taxonomy" id="169975"/>
    <lineage>
        <taxon>Bacteria</taxon>
        <taxon>Pseudomonadati</taxon>
        <taxon>Pseudomonadota</taxon>
        <taxon>Alphaproteobacteria</taxon>
        <taxon>Acetobacterales</taxon>
        <taxon>Acetobacteraceae</taxon>
        <taxon>environmental samples</taxon>
    </lineage>
</organism>
<dbReference type="SUPFAM" id="SSF52096">
    <property type="entry name" value="ClpP/crotonase"/>
    <property type="match status" value="1"/>
</dbReference>
<gene>
    <name evidence="2" type="ORF">AVDCRST_MAG08-1339</name>
</gene>
<protein>
    <submittedName>
        <fullName evidence="2">Enoyl-CoA hydratase</fullName>
        <ecNumber evidence="2">4.2.1.17</ecNumber>
    </submittedName>
</protein>
<name>A0A6J4HWF7_9PROT</name>
<dbReference type="Gene3D" id="3.90.226.10">
    <property type="entry name" value="2-enoyl-CoA Hydratase, Chain A, domain 1"/>
    <property type="match status" value="1"/>
</dbReference>
<dbReference type="InterPro" id="IPR029045">
    <property type="entry name" value="ClpP/crotonase-like_dom_sf"/>
</dbReference>
<dbReference type="Pfam" id="PF00378">
    <property type="entry name" value="ECH_1"/>
    <property type="match status" value="1"/>
</dbReference>
<evidence type="ECO:0000313" key="2">
    <source>
        <dbReference type="EMBL" id="CAA9235314.1"/>
    </source>
</evidence>
<feature type="region of interest" description="Disordered" evidence="1">
    <location>
        <begin position="39"/>
        <end position="87"/>
    </location>
</feature>
<reference evidence="2" key="1">
    <citation type="submission" date="2020-02" db="EMBL/GenBank/DDBJ databases">
        <authorList>
            <person name="Meier V. D."/>
        </authorList>
    </citation>
    <scope>NUCLEOTIDE SEQUENCE</scope>
    <source>
        <strain evidence="2">AVDCRST_MAG08</strain>
    </source>
</reference>
<dbReference type="InterPro" id="IPR001753">
    <property type="entry name" value="Enoyl-CoA_hydra/iso"/>
</dbReference>
<dbReference type="EMBL" id="CADCTG010000124">
    <property type="protein sequence ID" value="CAA9235314.1"/>
    <property type="molecule type" value="Genomic_DNA"/>
</dbReference>
<accession>A0A6J4HWF7</accession>
<sequence length="87" mass="9610">MNSQNRRFREEIVRAFDTLHDAPEVRAVVLTGEGRAFSAGADLKERPGLSEEPGPTRATTAWSVPPSIASWNVRSPSSRRSRPAAHR</sequence>
<dbReference type="AlphaFoldDB" id="A0A6J4HWF7"/>
<dbReference type="GO" id="GO:0004300">
    <property type="term" value="F:enoyl-CoA hydratase activity"/>
    <property type="evidence" value="ECO:0007669"/>
    <property type="project" value="UniProtKB-EC"/>
</dbReference>